<sequence length="72" mass="8251">MANTWDWQAELAKAHLTQTVLGEFLGISRSQMSGLVKKMIQGEGKTATPLDEERWNKALEYIKFKQQQLQEA</sequence>
<gene>
    <name evidence="1" type="ORF">FOL01_1351</name>
</gene>
<dbReference type="Proteomes" id="UP000185473">
    <property type="component" value="Chromosome"/>
</dbReference>
<dbReference type="OrthoDB" id="2149381at2"/>
<proteinExistence type="predicted"/>
<name>A0A1L6RCJ7_9LACO</name>
<dbReference type="KEGG" id="wjo:FOL01_1351"/>
<evidence type="ECO:0000313" key="2">
    <source>
        <dbReference type="Proteomes" id="UP000185473"/>
    </source>
</evidence>
<keyword evidence="2" id="KW-1185">Reference proteome</keyword>
<dbReference type="STRING" id="1631871.FOL01_1351"/>
<dbReference type="EMBL" id="CP014332">
    <property type="protein sequence ID" value="APS42210.1"/>
    <property type="molecule type" value="Genomic_DNA"/>
</dbReference>
<evidence type="ECO:0000313" key="1">
    <source>
        <dbReference type="EMBL" id="APS42210.1"/>
    </source>
</evidence>
<reference evidence="1 2" key="1">
    <citation type="submission" date="2016-02" db="EMBL/GenBank/DDBJ databases">
        <title>Complete Genome Sequence of Weissella jogaejeotgali FOL01.</title>
        <authorList>
            <person name="Lee J.-H."/>
            <person name="Ku H.-J."/>
        </authorList>
    </citation>
    <scope>NUCLEOTIDE SEQUENCE [LARGE SCALE GENOMIC DNA]</scope>
    <source>
        <strain evidence="1 2">FOL01</strain>
    </source>
</reference>
<protein>
    <submittedName>
        <fullName evidence="1">Uncharacterized protein</fullName>
    </submittedName>
</protein>
<dbReference type="RefSeq" id="WP_075269963.1">
    <property type="nucleotide sequence ID" value="NZ_CP014332.1"/>
</dbReference>
<accession>A0A1L6RCJ7</accession>
<dbReference type="AlphaFoldDB" id="A0A1L6RCJ7"/>
<organism evidence="1 2">
    <name type="scientific">Weissella jogaejeotgali</name>
    <dbReference type="NCBI Taxonomy" id="1631871"/>
    <lineage>
        <taxon>Bacteria</taxon>
        <taxon>Bacillati</taxon>
        <taxon>Bacillota</taxon>
        <taxon>Bacilli</taxon>
        <taxon>Lactobacillales</taxon>
        <taxon>Lactobacillaceae</taxon>
        <taxon>Weissella</taxon>
    </lineage>
</organism>